<proteinExistence type="predicted"/>
<gene>
    <name evidence="1" type="ORF">SDC9_195253</name>
</gene>
<organism evidence="1">
    <name type="scientific">bioreactor metagenome</name>
    <dbReference type="NCBI Taxonomy" id="1076179"/>
    <lineage>
        <taxon>unclassified sequences</taxon>
        <taxon>metagenomes</taxon>
        <taxon>ecological metagenomes</taxon>
    </lineage>
</organism>
<reference evidence="1" key="1">
    <citation type="submission" date="2019-08" db="EMBL/GenBank/DDBJ databases">
        <authorList>
            <person name="Kucharzyk K."/>
            <person name="Murdoch R.W."/>
            <person name="Higgins S."/>
            <person name="Loffler F."/>
        </authorList>
    </citation>
    <scope>NUCLEOTIDE SEQUENCE</scope>
</reference>
<dbReference type="EMBL" id="VSSQ01109304">
    <property type="protein sequence ID" value="MPN47650.1"/>
    <property type="molecule type" value="Genomic_DNA"/>
</dbReference>
<dbReference type="AlphaFoldDB" id="A0A645I966"/>
<sequence length="89" mass="9459">MLAPIRTFKSAAVLAAASQPSISMDGSSSTKPLFFPSVITSSYDLPFAISSNTKFVVEFNIPFTSVTLHNFKVSSTRLNTGVPSITVVS</sequence>
<accession>A0A645I966</accession>
<comment type="caution">
    <text evidence="1">The sequence shown here is derived from an EMBL/GenBank/DDBJ whole genome shotgun (WGS) entry which is preliminary data.</text>
</comment>
<name>A0A645I966_9ZZZZ</name>
<evidence type="ECO:0000313" key="1">
    <source>
        <dbReference type="EMBL" id="MPN47650.1"/>
    </source>
</evidence>
<protein>
    <submittedName>
        <fullName evidence="1">Uncharacterized protein</fullName>
    </submittedName>
</protein>